<evidence type="ECO:0000313" key="3">
    <source>
        <dbReference type="Proteomes" id="UP000311382"/>
    </source>
</evidence>
<feature type="compositionally biased region" description="Low complexity" evidence="1">
    <location>
        <begin position="351"/>
        <end position="382"/>
    </location>
</feature>
<name>A0A5C5G5R3_9BASI</name>
<feature type="compositionally biased region" description="Low complexity" evidence="1">
    <location>
        <begin position="198"/>
        <end position="208"/>
    </location>
</feature>
<feature type="region of interest" description="Disordered" evidence="1">
    <location>
        <begin position="189"/>
        <end position="563"/>
    </location>
</feature>
<keyword evidence="3" id="KW-1185">Reference proteome</keyword>
<protein>
    <submittedName>
        <fullName evidence="2">Uncharacterized protein</fullName>
    </submittedName>
</protein>
<feature type="compositionally biased region" description="Polar residues" evidence="1">
    <location>
        <begin position="387"/>
        <end position="401"/>
    </location>
</feature>
<dbReference type="OrthoDB" id="2528049at2759"/>
<organism evidence="2 3">
    <name type="scientific">Rhodotorula diobovata</name>
    <dbReference type="NCBI Taxonomy" id="5288"/>
    <lineage>
        <taxon>Eukaryota</taxon>
        <taxon>Fungi</taxon>
        <taxon>Dikarya</taxon>
        <taxon>Basidiomycota</taxon>
        <taxon>Pucciniomycotina</taxon>
        <taxon>Microbotryomycetes</taxon>
        <taxon>Sporidiobolales</taxon>
        <taxon>Sporidiobolaceae</taxon>
        <taxon>Rhodotorula</taxon>
    </lineage>
</organism>
<evidence type="ECO:0000256" key="1">
    <source>
        <dbReference type="SAM" id="MobiDB-lite"/>
    </source>
</evidence>
<gene>
    <name evidence="2" type="ORF">DMC30DRAFT_444537</name>
</gene>
<dbReference type="Proteomes" id="UP000311382">
    <property type="component" value="Unassembled WGS sequence"/>
</dbReference>
<feature type="compositionally biased region" description="Low complexity" evidence="1">
    <location>
        <begin position="134"/>
        <end position="146"/>
    </location>
</feature>
<proteinExistence type="predicted"/>
<comment type="caution">
    <text evidence="2">The sequence shown here is derived from an EMBL/GenBank/DDBJ whole genome shotgun (WGS) entry which is preliminary data.</text>
</comment>
<reference evidence="2 3" key="1">
    <citation type="submission" date="2019-03" db="EMBL/GenBank/DDBJ databases">
        <title>Rhodosporidium diobovatum UCD-FST 08-225 genome sequencing, assembly, and annotation.</title>
        <authorList>
            <person name="Fakankun I.U."/>
            <person name="Fristensky B."/>
            <person name="Levin D.B."/>
        </authorList>
    </citation>
    <scope>NUCLEOTIDE SEQUENCE [LARGE SCALE GENOMIC DNA]</scope>
    <source>
        <strain evidence="2 3">UCD-FST 08-225</strain>
    </source>
</reference>
<dbReference type="STRING" id="5288.A0A5C5G5R3"/>
<dbReference type="EMBL" id="SOZI01000013">
    <property type="protein sequence ID" value="TNY23301.1"/>
    <property type="molecule type" value="Genomic_DNA"/>
</dbReference>
<feature type="region of interest" description="Disordered" evidence="1">
    <location>
        <begin position="586"/>
        <end position="624"/>
    </location>
</feature>
<evidence type="ECO:0000313" key="2">
    <source>
        <dbReference type="EMBL" id="TNY23301.1"/>
    </source>
</evidence>
<feature type="compositionally biased region" description="Polar residues" evidence="1">
    <location>
        <begin position="514"/>
        <end position="526"/>
    </location>
</feature>
<feature type="compositionally biased region" description="Polar residues" evidence="1">
    <location>
        <begin position="412"/>
        <end position="427"/>
    </location>
</feature>
<accession>A0A5C5G5R3</accession>
<dbReference type="AlphaFoldDB" id="A0A5C5G5R3"/>
<sequence length="671" mass="69663">MADPRPTSDRTAASTPPEPFLLGILHLVLSPFPAPLPPALLSQTTRQAIHYLSISPDEDSYWTCGRNDQQVALRRRELIEAGNLDDLVLSHARFSFDLNETKALISLSLPYSGGSSGEALGVVLAWEDNTSPLAAATGGAPSTAPGQPLSDDDVRPGWTFLELQVVDDGSPSPHWHSSLNDAVESATASLGGALARDSPSSRGEPAAEASEEAGEGRARFGAAAGVDDCEGTTPGGIGSADDFWSGWSDDEGDGKKGEVWSNGGGRGAMDEQEAEDEYWSSYGAVDSQVGGEEPEEDDRETVEPAVAARARRSSTITPGTSGLVAAPPGPVQPVSPTQRSLPPPPLRLDPSRLSAVSASQGSSAPSPTAAARPSTPPSHAHAGPATPTRQAFPSPRNSHGNGTLERSPATKGLSSPQRPAHTRQASDVTKALPSFPAFPVLPRTKSSRDSAVVQSGQASAPASPRADKTLPPAPEQGLYTPPPPRSFAPQYSDFLPVGPGAAGAVRDGERPRQGSLTSPLPSTATFASPFGGALQQAHEPAHERQNNEQEHEEEQERLRLDRLASAGSLDGGLSIASGDTSLTSVLLGPGRSFSASGAQDATPGGGRAGEFPLPPMHAVNGGAAGGQNVDESLRFAMAGLWGLWSAGARTPAEREEKRRAWERVAGEVVRS</sequence>
<feature type="compositionally biased region" description="Basic and acidic residues" evidence="1">
    <location>
        <begin position="539"/>
        <end position="562"/>
    </location>
</feature>
<feature type="region of interest" description="Disordered" evidence="1">
    <location>
        <begin position="134"/>
        <end position="154"/>
    </location>
</feature>